<feature type="domain" description="DDE-1" evidence="1">
    <location>
        <begin position="2"/>
        <end position="133"/>
    </location>
</feature>
<dbReference type="Pfam" id="PF03184">
    <property type="entry name" value="DDE_1"/>
    <property type="match status" value="1"/>
</dbReference>
<organism evidence="2 3">
    <name type="scientific">Oopsacas minuta</name>
    <dbReference type="NCBI Taxonomy" id="111878"/>
    <lineage>
        <taxon>Eukaryota</taxon>
        <taxon>Metazoa</taxon>
        <taxon>Porifera</taxon>
        <taxon>Hexactinellida</taxon>
        <taxon>Hexasterophora</taxon>
        <taxon>Lyssacinosida</taxon>
        <taxon>Leucopsacidae</taxon>
        <taxon>Oopsacas</taxon>
    </lineage>
</organism>
<sequence>MDGSDKLPHLIISKSKNPKNKKLPLPVEYTHQKKAWINTQIFNDWLIQVNNKMKRRRRKILILADNFTAHRTPPPMSNVRLQMLCENTTSICQPMDAGIIAALKKMFGYRAAEHKITMLDSGLKPTITLYRALIMLKHS</sequence>
<reference evidence="2 3" key="1">
    <citation type="journal article" date="2023" name="BMC Biol.">
        <title>The compact genome of the sponge Oopsacas minuta (Hexactinellida) is lacking key metazoan core genes.</title>
        <authorList>
            <person name="Santini S."/>
            <person name="Schenkelaars Q."/>
            <person name="Jourda C."/>
            <person name="Duchesne M."/>
            <person name="Belahbib H."/>
            <person name="Rocher C."/>
            <person name="Selva M."/>
            <person name="Riesgo A."/>
            <person name="Vervoort M."/>
            <person name="Leys S.P."/>
            <person name="Kodjabachian L."/>
            <person name="Le Bivic A."/>
            <person name="Borchiellini C."/>
            <person name="Claverie J.M."/>
            <person name="Renard E."/>
        </authorList>
    </citation>
    <scope>NUCLEOTIDE SEQUENCE [LARGE SCALE GENOMIC DNA]</scope>
    <source>
        <strain evidence="2">SPO-2</strain>
    </source>
</reference>
<dbReference type="InterPro" id="IPR004875">
    <property type="entry name" value="DDE_SF_endonuclease_dom"/>
</dbReference>
<gene>
    <name evidence="2" type="ORF">LOD99_9985</name>
</gene>
<dbReference type="AlphaFoldDB" id="A0AAV7KKF5"/>
<evidence type="ECO:0000313" key="3">
    <source>
        <dbReference type="Proteomes" id="UP001165289"/>
    </source>
</evidence>
<evidence type="ECO:0000313" key="2">
    <source>
        <dbReference type="EMBL" id="KAI6661358.1"/>
    </source>
</evidence>
<dbReference type="GO" id="GO:0003677">
    <property type="term" value="F:DNA binding"/>
    <property type="evidence" value="ECO:0007669"/>
    <property type="project" value="TreeGrafter"/>
</dbReference>
<dbReference type="PANTHER" id="PTHR19303">
    <property type="entry name" value="TRANSPOSON"/>
    <property type="match status" value="1"/>
</dbReference>
<proteinExistence type="predicted"/>
<dbReference type="Proteomes" id="UP001165289">
    <property type="component" value="Unassembled WGS sequence"/>
</dbReference>
<dbReference type="EMBL" id="JAKMXF010000013">
    <property type="protein sequence ID" value="KAI6661358.1"/>
    <property type="molecule type" value="Genomic_DNA"/>
</dbReference>
<name>A0AAV7KKF5_9METZ</name>
<evidence type="ECO:0000259" key="1">
    <source>
        <dbReference type="Pfam" id="PF03184"/>
    </source>
</evidence>
<dbReference type="InterPro" id="IPR050863">
    <property type="entry name" value="CenT-Element_Derived"/>
</dbReference>
<keyword evidence="3" id="KW-1185">Reference proteome</keyword>
<accession>A0AAV7KKF5</accession>
<protein>
    <submittedName>
        <fullName evidence="2">Tigger transposable element-derived protein 6-like</fullName>
    </submittedName>
</protein>
<comment type="caution">
    <text evidence="2">The sequence shown here is derived from an EMBL/GenBank/DDBJ whole genome shotgun (WGS) entry which is preliminary data.</text>
</comment>
<dbReference type="PANTHER" id="PTHR19303:SF73">
    <property type="entry name" value="PROTEIN PDC2"/>
    <property type="match status" value="1"/>
</dbReference>
<dbReference type="GO" id="GO:0005634">
    <property type="term" value="C:nucleus"/>
    <property type="evidence" value="ECO:0007669"/>
    <property type="project" value="TreeGrafter"/>
</dbReference>